<feature type="signal peptide" evidence="6">
    <location>
        <begin position="1"/>
        <end position="21"/>
    </location>
</feature>
<dbReference type="PANTHER" id="PTHR43649">
    <property type="entry name" value="ARABINOSE-BINDING PROTEIN-RELATED"/>
    <property type="match status" value="1"/>
</dbReference>
<evidence type="ECO:0000256" key="1">
    <source>
        <dbReference type="ARBA" id="ARBA00022475"/>
    </source>
</evidence>
<dbReference type="PANTHER" id="PTHR43649:SF33">
    <property type="entry name" value="POLYGALACTURONAN_RHAMNOGALACTURONAN-BINDING PROTEIN YTCQ"/>
    <property type="match status" value="1"/>
</dbReference>
<dbReference type="InterPro" id="IPR050490">
    <property type="entry name" value="Bact_solute-bd_prot1"/>
</dbReference>
<name>A0A7M2RGC5_9FIRM</name>
<keyword evidence="4" id="KW-0564">Palmitate</keyword>
<keyword evidence="3" id="KW-0472">Membrane</keyword>
<keyword evidence="1" id="KW-1003">Cell membrane</keyword>
<dbReference type="KEGG" id="bliq:INP51_15940"/>
<evidence type="ECO:0000256" key="3">
    <source>
        <dbReference type="ARBA" id="ARBA00023136"/>
    </source>
</evidence>
<dbReference type="Pfam" id="PF01547">
    <property type="entry name" value="SBP_bac_1"/>
    <property type="match status" value="1"/>
</dbReference>
<keyword evidence="2 6" id="KW-0732">Signal</keyword>
<protein>
    <submittedName>
        <fullName evidence="7">Extracellular solute-binding protein</fullName>
    </submittedName>
</protein>
<keyword evidence="5" id="KW-0449">Lipoprotein</keyword>
<dbReference type="RefSeq" id="WP_193735716.1">
    <property type="nucleotide sequence ID" value="NZ_CP063304.1"/>
</dbReference>
<dbReference type="SUPFAM" id="SSF53850">
    <property type="entry name" value="Periplasmic binding protein-like II"/>
    <property type="match status" value="1"/>
</dbReference>
<organism evidence="7 8">
    <name type="scientific">Blautia liquoris</name>
    <dbReference type="NCBI Taxonomy" id="2779518"/>
    <lineage>
        <taxon>Bacteria</taxon>
        <taxon>Bacillati</taxon>
        <taxon>Bacillota</taxon>
        <taxon>Clostridia</taxon>
        <taxon>Lachnospirales</taxon>
        <taxon>Lachnospiraceae</taxon>
        <taxon>Blautia</taxon>
    </lineage>
</organism>
<dbReference type="Gene3D" id="3.40.190.10">
    <property type="entry name" value="Periplasmic binding protein-like II"/>
    <property type="match status" value="2"/>
</dbReference>
<dbReference type="EMBL" id="CP063304">
    <property type="protein sequence ID" value="QOV19396.1"/>
    <property type="molecule type" value="Genomic_DNA"/>
</dbReference>
<dbReference type="Proteomes" id="UP000593601">
    <property type="component" value="Chromosome"/>
</dbReference>
<feature type="chain" id="PRO_5038897851" evidence="6">
    <location>
        <begin position="22"/>
        <end position="541"/>
    </location>
</feature>
<evidence type="ECO:0000256" key="6">
    <source>
        <dbReference type="SAM" id="SignalP"/>
    </source>
</evidence>
<dbReference type="PROSITE" id="PS51257">
    <property type="entry name" value="PROKAR_LIPOPROTEIN"/>
    <property type="match status" value="1"/>
</dbReference>
<dbReference type="InterPro" id="IPR006059">
    <property type="entry name" value="SBP"/>
</dbReference>
<evidence type="ECO:0000313" key="7">
    <source>
        <dbReference type="EMBL" id="QOV19396.1"/>
    </source>
</evidence>
<evidence type="ECO:0000256" key="4">
    <source>
        <dbReference type="ARBA" id="ARBA00023139"/>
    </source>
</evidence>
<dbReference type="AlphaFoldDB" id="A0A7M2RGC5"/>
<sequence>MKKKYAAIVITSILACTIVAGCSGKKSNDSATSQSQKSATNDKDSDITIEIVAGDTVQLPPEGENFIEKGLSEAIGSKVKLTILGTGNDYDSALNVRLTSGEIPDLFMIPNKKGNGESVMTASVVKQYADSNLIMSLNPYLDQLKPMFKVTGEPRETDKYKDNAYLIPTIGSKGYSKEEIAKKPELKFQKKGFRTYGYLGIMYRNDWLEKVGSTIPKTSDEFINVCEKFTNDDPDGNGKKDTYGLSGKGLAAFNPILNAYGASANSDIIVEDGKVTSTLESKHMTEALEMCKKLVDTGAVDPDLLSNTASTVDDKAIQGFNGITVGSYAGIMRKSTQDEIHSVNKNADWKLMDSLSGPSGKQFGNMDLTESGGKTVIGKNVEKDKAKLQKIFDLLNYLASVEGQRLVCYGEEGVHYNLEDGKITPTDKMASETNFTYVYQLIGRDDEQYLITKFPEWNEIIPFSAKIPRFTVYNNGVEAPEGFYLEDFNKYVNEELTKFIYGKRPISEYKDFLSELDKTFGYQEYMKSAAEQLKEKGFIDK</sequence>
<evidence type="ECO:0000313" key="8">
    <source>
        <dbReference type="Proteomes" id="UP000593601"/>
    </source>
</evidence>
<gene>
    <name evidence="7" type="ORF">INP51_15940</name>
</gene>
<accession>A0A7M2RGC5</accession>
<evidence type="ECO:0000256" key="2">
    <source>
        <dbReference type="ARBA" id="ARBA00022729"/>
    </source>
</evidence>
<proteinExistence type="predicted"/>
<keyword evidence="8" id="KW-1185">Reference proteome</keyword>
<reference evidence="7 8" key="1">
    <citation type="submission" date="2020-10" db="EMBL/GenBank/DDBJ databases">
        <title>Blautia liquoris sp.nov., isolated from the mud in a fermentation cellar used for the production of Chinese strong-flavoured liquor.</title>
        <authorList>
            <person name="Lu L."/>
        </authorList>
    </citation>
    <scope>NUCLEOTIDE SEQUENCE [LARGE SCALE GENOMIC DNA]</scope>
    <source>
        <strain evidence="7 8">LZLJ-3</strain>
    </source>
</reference>
<evidence type="ECO:0000256" key="5">
    <source>
        <dbReference type="ARBA" id="ARBA00023288"/>
    </source>
</evidence>